<evidence type="ECO:0000313" key="1">
    <source>
        <dbReference type="EMBL" id="GGC48786.1"/>
    </source>
</evidence>
<gene>
    <name evidence="1" type="ORF">GCM10010993_29090</name>
</gene>
<dbReference type="EMBL" id="BMFD01000012">
    <property type="protein sequence ID" value="GGC48786.1"/>
    <property type="molecule type" value="Genomic_DNA"/>
</dbReference>
<protein>
    <recommendedName>
        <fullName evidence="3">DUF302 domain-containing protein</fullName>
    </recommendedName>
</protein>
<keyword evidence="2" id="KW-1185">Reference proteome</keyword>
<dbReference type="Proteomes" id="UP000635885">
    <property type="component" value="Unassembled WGS sequence"/>
</dbReference>
<accession>A0ABQ1MYM9</accession>
<dbReference type="RefSeq" id="WP_188443826.1">
    <property type="nucleotide sequence ID" value="NZ_BMFD01000012.1"/>
</dbReference>
<comment type="caution">
    <text evidence="1">The sequence shown here is derived from an EMBL/GenBank/DDBJ whole genome shotgun (WGS) entry which is preliminary data.</text>
</comment>
<sequence length="164" mass="19120">MEFVKKYFIKKKIQRTSTSLARKIIIPNEITSIAIIANTEEELRDCEEMIAVNFGKAVKILTYYFSKTDLETGISSKDFNLFGQPNERIERFLEEKVNFILAPSLNLNPYLLYLLIHSKTDLKVGFWSTENKNFLDLMLDQKENSLKRNIQNLLDYLIKIKAAC</sequence>
<organism evidence="1 2">
    <name type="scientific">Belliella aquatica</name>
    <dbReference type="NCBI Taxonomy" id="1323734"/>
    <lineage>
        <taxon>Bacteria</taxon>
        <taxon>Pseudomonadati</taxon>
        <taxon>Bacteroidota</taxon>
        <taxon>Cytophagia</taxon>
        <taxon>Cytophagales</taxon>
        <taxon>Cyclobacteriaceae</taxon>
        <taxon>Belliella</taxon>
    </lineage>
</organism>
<evidence type="ECO:0000313" key="2">
    <source>
        <dbReference type="Proteomes" id="UP000635885"/>
    </source>
</evidence>
<name>A0ABQ1MYM9_9BACT</name>
<reference evidence="2" key="1">
    <citation type="journal article" date="2019" name="Int. J. Syst. Evol. Microbiol.">
        <title>The Global Catalogue of Microorganisms (GCM) 10K type strain sequencing project: providing services to taxonomists for standard genome sequencing and annotation.</title>
        <authorList>
            <consortium name="The Broad Institute Genomics Platform"/>
            <consortium name="The Broad Institute Genome Sequencing Center for Infectious Disease"/>
            <person name="Wu L."/>
            <person name="Ma J."/>
        </authorList>
    </citation>
    <scope>NUCLEOTIDE SEQUENCE [LARGE SCALE GENOMIC DNA]</scope>
    <source>
        <strain evidence="2">CGMCC 1.12479</strain>
    </source>
</reference>
<dbReference type="InterPro" id="IPR054207">
    <property type="entry name" value="DUF6913"/>
</dbReference>
<proteinExistence type="predicted"/>
<dbReference type="Pfam" id="PF21857">
    <property type="entry name" value="DUF6913"/>
    <property type="match status" value="1"/>
</dbReference>
<evidence type="ECO:0008006" key="3">
    <source>
        <dbReference type="Google" id="ProtNLM"/>
    </source>
</evidence>